<dbReference type="PATRIC" id="fig|1619313.3.peg.3761"/>
<dbReference type="RefSeq" id="WP_071852565.1">
    <property type="nucleotide sequence ID" value="NZ_JACSXD010000009.1"/>
</dbReference>
<keyword evidence="7" id="KW-1185">Reference proteome</keyword>
<dbReference type="PANTHER" id="PTHR33337:SF40">
    <property type="entry name" value="CENP-V_GFA DOMAIN-CONTAINING PROTEIN-RELATED"/>
    <property type="match status" value="1"/>
</dbReference>
<evidence type="ECO:0000256" key="2">
    <source>
        <dbReference type="ARBA" id="ARBA00022723"/>
    </source>
</evidence>
<dbReference type="PANTHER" id="PTHR33337">
    <property type="entry name" value="GFA DOMAIN-CONTAINING PROTEIN"/>
    <property type="match status" value="1"/>
</dbReference>
<keyword evidence="4" id="KW-0456">Lyase</keyword>
<reference evidence="7" key="1">
    <citation type="submission" date="2015-11" db="EMBL/GenBank/DDBJ databases">
        <authorList>
            <person name="Blom J."/>
        </authorList>
    </citation>
    <scope>NUCLEOTIDE SEQUENCE [LARGE SCALE GENOMIC DNA]</scope>
    <source>
        <plasmid evidence="7">pEM01</plasmid>
    </source>
</reference>
<keyword evidence="3" id="KW-0862">Zinc</keyword>
<dbReference type="GO" id="GO:0046872">
    <property type="term" value="F:metal ion binding"/>
    <property type="evidence" value="ECO:0007669"/>
    <property type="project" value="UniProtKB-KW"/>
</dbReference>
<accession>A0A0U5GSI7</accession>
<sequence length="141" mass="15728">MMEGSCLCGLVAFAVKRRPTTFYRCHCSLCRKQSGVGFNLATLMDAEAFSWLQGEEAIVSWTKSTGYRNDFCSRCGSTVPNPLRGQPYVWIPIGLLDVDDEMTCVGDFCINDARRWDRVRSDNNSGDAVDSVASLVKRLNQ</sequence>
<geneLocation type="plasmid" evidence="7">
    <name>pEM01</name>
</geneLocation>
<feature type="domain" description="CENP-V/GFA" evidence="5">
    <location>
        <begin position="2"/>
        <end position="117"/>
    </location>
</feature>
<comment type="similarity">
    <text evidence="1">Belongs to the Gfa family.</text>
</comment>
<dbReference type="InterPro" id="IPR011057">
    <property type="entry name" value="Mss4-like_sf"/>
</dbReference>
<evidence type="ECO:0000256" key="1">
    <source>
        <dbReference type="ARBA" id="ARBA00005495"/>
    </source>
</evidence>
<dbReference type="Proteomes" id="UP000059419">
    <property type="component" value="Plasmid pEM01"/>
</dbReference>
<evidence type="ECO:0000259" key="5">
    <source>
        <dbReference type="PROSITE" id="PS51891"/>
    </source>
</evidence>
<organism evidence="6 7">
    <name type="scientific">Duffyella gerundensis</name>
    <dbReference type="NCBI Taxonomy" id="1619313"/>
    <lineage>
        <taxon>Bacteria</taxon>
        <taxon>Pseudomonadati</taxon>
        <taxon>Pseudomonadota</taxon>
        <taxon>Gammaproteobacteria</taxon>
        <taxon>Enterobacterales</taxon>
        <taxon>Erwiniaceae</taxon>
        <taxon>Duffyella</taxon>
    </lineage>
</organism>
<dbReference type="EMBL" id="LN907828">
    <property type="protein sequence ID" value="CUU25857.1"/>
    <property type="molecule type" value="Genomic_DNA"/>
</dbReference>
<dbReference type="Pfam" id="PF04828">
    <property type="entry name" value="GFA"/>
    <property type="match status" value="1"/>
</dbReference>
<proteinExistence type="inferred from homology"/>
<evidence type="ECO:0000313" key="7">
    <source>
        <dbReference type="Proteomes" id="UP000059419"/>
    </source>
</evidence>
<dbReference type="OrthoDB" id="7765631at2"/>
<dbReference type="KEGG" id="ege:EM595_p0157"/>
<evidence type="ECO:0000256" key="3">
    <source>
        <dbReference type="ARBA" id="ARBA00022833"/>
    </source>
</evidence>
<protein>
    <recommendedName>
        <fullName evidence="5">CENP-V/GFA domain-containing protein</fullName>
    </recommendedName>
</protein>
<gene>
    <name evidence="6" type="ORF">EM595_p0157</name>
</gene>
<dbReference type="InterPro" id="IPR006913">
    <property type="entry name" value="CENP-V/GFA"/>
</dbReference>
<dbReference type="SUPFAM" id="SSF51316">
    <property type="entry name" value="Mss4-like"/>
    <property type="match status" value="1"/>
</dbReference>
<evidence type="ECO:0000313" key="6">
    <source>
        <dbReference type="EMBL" id="CUU25857.1"/>
    </source>
</evidence>
<dbReference type="AlphaFoldDB" id="A0A0U5GSI7"/>
<evidence type="ECO:0000256" key="4">
    <source>
        <dbReference type="ARBA" id="ARBA00023239"/>
    </source>
</evidence>
<dbReference type="GO" id="GO:0016846">
    <property type="term" value="F:carbon-sulfur lyase activity"/>
    <property type="evidence" value="ECO:0007669"/>
    <property type="project" value="InterPro"/>
</dbReference>
<name>A0A0U5GSI7_9GAMM</name>
<keyword evidence="2" id="KW-0479">Metal-binding</keyword>
<dbReference type="PROSITE" id="PS51891">
    <property type="entry name" value="CENP_V_GFA"/>
    <property type="match status" value="1"/>
</dbReference>
<dbReference type="Gene3D" id="3.90.1590.10">
    <property type="entry name" value="glutathione-dependent formaldehyde- activating enzyme (gfa)"/>
    <property type="match status" value="1"/>
</dbReference>